<dbReference type="PANTHER" id="PTHR13878">
    <property type="entry name" value="GULONOLACTONE OXIDASE"/>
    <property type="match status" value="1"/>
</dbReference>
<organism evidence="5 6">
    <name type="scientific">Crucibulum laeve</name>
    <dbReference type="NCBI Taxonomy" id="68775"/>
    <lineage>
        <taxon>Eukaryota</taxon>
        <taxon>Fungi</taxon>
        <taxon>Dikarya</taxon>
        <taxon>Basidiomycota</taxon>
        <taxon>Agaricomycotina</taxon>
        <taxon>Agaricomycetes</taxon>
        <taxon>Agaricomycetidae</taxon>
        <taxon>Agaricales</taxon>
        <taxon>Agaricineae</taxon>
        <taxon>Nidulariaceae</taxon>
        <taxon>Crucibulum</taxon>
    </lineage>
</organism>
<feature type="domain" description="FAD-binding PCMH-type" evidence="4">
    <location>
        <begin position="153"/>
        <end position="332"/>
    </location>
</feature>
<dbReference type="STRING" id="68775.A0A5C3LIF1"/>
<accession>A0A5C3LIF1</accession>
<evidence type="ECO:0000256" key="2">
    <source>
        <dbReference type="ARBA" id="ARBA00023002"/>
    </source>
</evidence>
<dbReference type="EMBL" id="ML213670">
    <property type="protein sequence ID" value="TFK32570.1"/>
    <property type="molecule type" value="Genomic_DNA"/>
</dbReference>
<dbReference type="OrthoDB" id="9983560at2759"/>
<evidence type="ECO:0000313" key="6">
    <source>
        <dbReference type="Proteomes" id="UP000308652"/>
    </source>
</evidence>
<keyword evidence="2" id="KW-0560">Oxidoreductase</keyword>
<dbReference type="InterPro" id="IPR016166">
    <property type="entry name" value="FAD-bd_PCMH"/>
</dbReference>
<dbReference type="GO" id="GO:0071949">
    <property type="term" value="F:FAD binding"/>
    <property type="evidence" value="ECO:0007669"/>
    <property type="project" value="InterPro"/>
</dbReference>
<sequence>MQLVILILSVLHGSLAASALVSTGPADSRLDIEKTVLIDSEVSLYPDLAFEDVHLQDIASRRKCRVFPGDPDWPSSASWNQLKALVGDNLVMPDPIGKVCYTGREFDANACATVEQQWSNSTLHADHPSSVMSPLYQGLTCLPFDGPNRTCTLGGYPVFVINAQNARDVQAAVNFARNKNIRLVIKNTGHDFSGKSSGSGSLSIRTHQLKGILFFSQLEKDGYRGPAFRIGSGVQAFELYAAARDQHVVVIGGEGVTVGWGGGYITGGGHSPLSSIHGMAADHVLSFEVVTADGRLVTADSTQNADLFWALRGGGGSTFGVLVSITVKAFPDLPIVTVSSFTFTSSPRDISKYPADTSNNDFWAVIRSYFENFALLADQGMYSYFNIFATAIPGQQLFSMAPFFAPNKTVEEVNSLLKPMFDTASALNVTLIPNTTAYNGFYDAWLAGFPQERIGTWAGQPASRLFPRDNWLNSTLFNATFDVIRTKVAANDSGLIAFNIAPTLAAGGNPNNAVNPAWRKTVMHAISTIAWDQGLRNFSQIRALQHDLTSVRMKPWRDISPGAGSYLNEADINEPNFQQSFWGSHYPRLYKIKQNVDPVGVFFAETAVGSEDWTTGVTRLERLCPL</sequence>
<dbReference type="Pfam" id="PF08031">
    <property type="entry name" value="BBE"/>
    <property type="match status" value="1"/>
</dbReference>
<dbReference type="Pfam" id="PF01565">
    <property type="entry name" value="FAD_binding_4"/>
    <property type="match status" value="1"/>
</dbReference>
<gene>
    <name evidence="5" type="ORF">BDQ12DRAFT_707610</name>
</gene>
<name>A0A5C3LIF1_9AGAR</name>
<evidence type="ECO:0000259" key="4">
    <source>
        <dbReference type="PROSITE" id="PS51387"/>
    </source>
</evidence>
<evidence type="ECO:0000256" key="3">
    <source>
        <dbReference type="SAM" id="SignalP"/>
    </source>
</evidence>
<evidence type="ECO:0000256" key="1">
    <source>
        <dbReference type="ARBA" id="ARBA00005466"/>
    </source>
</evidence>
<comment type="similarity">
    <text evidence="1">Belongs to the oxygen-dependent FAD-linked oxidoreductase family.</text>
</comment>
<keyword evidence="3" id="KW-0732">Signal</keyword>
<evidence type="ECO:0000313" key="5">
    <source>
        <dbReference type="EMBL" id="TFK32570.1"/>
    </source>
</evidence>
<dbReference type="InterPro" id="IPR012951">
    <property type="entry name" value="BBE"/>
</dbReference>
<dbReference type="Gene3D" id="3.30.465.10">
    <property type="match status" value="2"/>
</dbReference>
<reference evidence="5 6" key="1">
    <citation type="journal article" date="2019" name="Nat. Ecol. Evol.">
        <title>Megaphylogeny resolves global patterns of mushroom evolution.</title>
        <authorList>
            <person name="Varga T."/>
            <person name="Krizsan K."/>
            <person name="Foldi C."/>
            <person name="Dima B."/>
            <person name="Sanchez-Garcia M."/>
            <person name="Sanchez-Ramirez S."/>
            <person name="Szollosi G.J."/>
            <person name="Szarkandi J.G."/>
            <person name="Papp V."/>
            <person name="Albert L."/>
            <person name="Andreopoulos W."/>
            <person name="Angelini C."/>
            <person name="Antonin V."/>
            <person name="Barry K.W."/>
            <person name="Bougher N.L."/>
            <person name="Buchanan P."/>
            <person name="Buyck B."/>
            <person name="Bense V."/>
            <person name="Catcheside P."/>
            <person name="Chovatia M."/>
            <person name="Cooper J."/>
            <person name="Damon W."/>
            <person name="Desjardin D."/>
            <person name="Finy P."/>
            <person name="Geml J."/>
            <person name="Haridas S."/>
            <person name="Hughes K."/>
            <person name="Justo A."/>
            <person name="Karasinski D."/>
            <person name="Kautmanova I."/>
            <person name="Kiss B."/>
            <person name="Kocsube S."/>
            <person name="Kotiranta H."/>
            <person name="LaButti K.M."/>
            <person name="Lechner B.E."/>
            <person name="Liimatainen K."/>
            <person name="Lipzen A."/>
            <person name="Lukacs Z."/>
            <person name="Mihaltcheva S."/>
            <person name="Morgado L.N."/>
            <person name="Niskanen T."/>
            <person name="Noordeloos M.E."/>
            <person name="Ohm R.A."/>
            <person name="Ortiz-Santana B."/>
            <person name="Ovrebo C."/>
            <person name="Racz N."/>
            <person name="Riley R."/>
            <person name="Savchenko A."/>
            <person name="Shiryaev A."/>
            <person name="Soop K."/>
            <person name="Spirin V."/>
            <person name="Szebenyi C."/>
            <person name="Tomsovsky M."/>
            <person name="Tulloss R.E."/>
            <person name="Uehling J."/>
            <person name="Grigoriev I.V."/>
            <person name="Vagvolgyi C."/>
            <person name="Papp T."/>
            <person name="Martin F.M."/>
            <person name="Miettinen O."/>
            <person name="Hibbett D.S."/>
            <person name="Nagy L.G."/>
        </authorList>
    </citation>
    <scope>NUCLEOTIDE SEQUENCE [LARGE SCALE GENOMIC DNA]</scope>
    <source>
        <strain evidence="5 6">CBS 166.37</strain>
    </source>
</reference>
<dbReference type="InterPro" id="IPR036318">
    <property type="entry name" value="FAD-bd_PCMH-like_sf"/>
</dbReference>
<dbReference type="AlphaFoldDB" id="A0A5C3LIF1"/>
<dbReference type="InterPro" id="IPR016169">
    <property type="entry name" value="FAD-bd_PCMH_sub2"/>
</dbReference>
<dbReference type="PROSITE" id="PS51387">
    <property type="entry name" value="FAD_PCMH"/>
    <property type="match status" value="1"/>
</dbReference>
<protein>
    <recommendedName>
        <fullName evidence="4">FAD-binding PCMH-type domain-containing protein</fullName>
    </recommendedName>
</protein>
<dbReference type="SUPFAM" id="SSF56176">
    <property type="entry name" value="FAD-binding/transporter-associated domain-like"/>
    <property type="match status" value="1"/>
</dbReference>
<feature type="signal peptide" evidence="3">
    <location>
        <begin position="1"/>
        <end position="16"/>
    </location>
</feature>
<feature type="chain" id="PRO_5022989577" description="FAD-binding PCMH-type domain-containing protein" evidence="3">
    <location>
        <begin position="17"/>
        <end position="626"/>
    </location>
</feature>
<keyword evidence="6" id="KW-1185">Reference proteome</keyword>
<proteinExistence type="inferred from homology"/>
<dbReference type="GO" id="GO:0016491">
    <property type="term" value="F:oxidoreductase activity"/>
    <property type="evidence" value="ECO:0007669"/>
    <property type="project" value="UniProtKB-KW"/>
</dbReference>
<dbReference type="InterPro" id="IPR050432">
    <property type="entry name" value="FAD-linked_Oxidoreductases_BP"/>
</dbReference>
<dbReference type="Proteomes" id="UP000308652">
    <property type="component" value="Unassembled WGS sequence"/>
</dbReference>
<dbReference type="PANTHER" id="PTHR13878:SF91">
    <property type="entry name" value="FAD BINDING DOMAIN PROTEIN (AFU_ORTHOLOGUE AFUA_6G12070)-RELATED"/>
    <property type="match status" value="1"/>
</dbReference>
<dbReference type="InterPro" id="IPR006094">
    <property type="entry name" value="Oxid_FAD_bind_N"/>
</dbReference>